<dbReference type="Gene3D" id="4.10.240.10">
    <property type="entry name" value="Zn(2)-C6 fungal-type DNA-binding domain"/>
    <property type="match status" value="1"/>
</dbReference>
<keyword evidence="4" id="KW-0805">Transcription regulation</keyword>
<dbReference type="Pfam" id="PF04082">
    <property type="entry name" value="Fungal_trans"/>
    <property type="match status" value="1"/>
</dbReference>
<evidence type="ECO:0000313" key="10">
    <source>
        <dbReference type="EMBL" id="EKD21744.1"/>
    </source>
</evidence>
<dbReference type="OMA" id="YIAHTAC"/>
<dbReference type="SMART" id="SM00066">
    <property type="entry name" value="GAL4"/>
    <property type="match status" value="1"/>
</dbReference>
<evidence type="ECO:0000259" key="9">
    <source>
        <dbReference type="PROSITE" id="PS50048"/>
    </source>
</evidence>
<comment type="subcellular location">
    <subcellularLocation>
        <location evidence="1">Nucleus</location>
    </subcellularLocation>
</comment>
<keyword evidence="2" id="KW-0479">Metal-binding</keyword>
<reference evidence="10 11" key="1">
    <citation type="journal article" date="2012" name="BMC Genomics">
        <title>Sequencing the genome of Marssonina brunnea reveals fungus-poplar co-evolution.</title>
        <authorList>
            <person name="Zhu S."/>
            <person name="Cao Y.-Z."/>
            <person name="Jiang C."/>
            <person name="Tan B.-Y."/>
            <person name="Wang Z."/>
            <person name="Feng S."/>
            <person name="Zhang L."/>
            <person name="Su X.-H."/>
            <person name="Brejova B."/>
            <person name="Vinar T."/>
            <person name="Xu M."/>
            <person name="Wang M.-X."/>
            <person name="Zhang S.-G."/>
            <person name="Huang M.-R."/>
            <person name="Wu R."/>
            <person name="Zhou Y."/>
        </authorList>
    </citation>
    <scope>NUCLEOTIDE SEQUENCE [LARGE SCALE GENOMIC DNA]</scope>
    <source>
        <strain evidence="10 11">MB_m1</strain>
    </source>
</reference>
<keyword evidence="6" id="KW-0804">Transcription</keyword>
<dbReference type="AlphaFoldDB" id="K1Y9B2"/>
<evidence type="ECO:0000256" key="8">
    <source>
        <dbReference type="SAM" id="MobiDB-lite"/>
    </source>
</evidence>
<dbReference type="FunCoup" id="K1Y9B2">
    <property type="interactions" value="193"/>
</dbReference>
<evidence type="ECO:0000256" key="7">
    <source>
        <dbReference type="ARBA" id="ARBA00023242"/>
    </source>
</evidence>
<feature type="compositionally biased region" description="Low complexity" evidence="8">
    <location>
        <begin position="891"/>
        <end position="902"/>
    </location>
</feature>
<organism evidence="10 11">
    <name type="scientific">Marssonina brunnea f. sp. multigermtubi (strain MB_m1)</name>
    <name type="common">Marssonina leaf spot fungus</name>
    <dbReference type="NCBI Taxonomy" id="1072389"/>
    <lineage>
        <taxon>Eukaryota</taxon>
        <taxon>Fungi</taxon>
        <taxon>Dikarya</taxon>
        <taxon>Ascomycota</taxon>
        <taxon>Pezizomycotina</taxon>
        <taxon>Leotiomycetes</taxon>
        <taxon>Helotiales</taxon>
        <taxon>Drepanopezizaceae</taxon>
        <taxon>Drepanopeziza</taxon>
    </lineage>
</organism>
<dbReference type="Proteomes" id="UP000006753">
    <property type="component" value="Unassembled WGS sequence"/>
</dbReference>
<evidence type="ECO:0000256" key="5">
    <source>
        <dbReference type="ARBA" id="ARBA00023125"/>
    </source>
</evidence>
<dbReference type="InterPro" id="IPR001138">
    <property type="entry name" value="Zn2Cys6_DnaBD"/>
</dbReference>
<dbReference type="InterPro" id="IPR007219">
    <property type="entry name" value="XnlR_reg_dom"/>
</dbReference>
<dbReference type="RefSeq" id="XP_007288746.1">
    <property type="nucleotide sequence ID" value="XM_007288684.1"/>
</dbReference>
<keyword evidence="11" id="KW-1185">Reference proteome</keyword>
<keyword evidence="3" id="KW-0862">Zinc</keyword>
<dbReference type="GeneID" id="18756792"/>
<dbReference type="InParanoid" id="K1Y9B2"/>
<name>K1Y9B2_MARBU</name>
<dbReference type="GO" id="GO:0008270">
    <property type="term" value="F:zinc ion binding"/>
    <property type="evidence" value="ECO:0007669"/>
    <property type="project" value="InterPro"/>
</dbReference>
<evidence type="ECO:0000256" key="4">
    <source>
        <dbReference type="ARBA" id="ARBA00023015"/>
    </source>
</evidence>
<dbReference type="Pfam" id="PF00172">
    <property type="entry name" value="Zn_clus"/>
    <property type="match status" value="1"/>
</dbReference>
<dbReference type="InterPro" id="IPR051615">
    <property type="entry name" value="Transcr_Regulatory_Elem"/>
</dbReference>
<sequence length="908" mass="101094">MADIEEFEDGVQMLMHGSHGGGASNELADIGFAQEGGATTKKKSRSTRDAAAIKRRCVSTACIACRRRKSKCDGNTPSCAACSSVYGTECVYDLNSDHRRKGVYREKIDTLKTRNSTLQTLVQAILNAAEDDVPALIRQIRSCENLDDVADNILRKEQGLDDEEQENDDNATYTATTLPTFETELSGRMGELRLENGSVRFLGGTSNLIYLDPTEDDEGIAGVEMVQQQMDPLTSWSTVTTDTEVIVHLINMYFTWHYPYFTTLSKSLFYRDFLLGKPQGTSKRTVYCSSLLVNAMLALGCHFTNSPRGCADPNNPATKGDAFFAEAKRLIVENDEYEKPKLTTIQALCLMSVREAGCGREAKGWVYSGMSFRMAQDMGLNLDSGGMTNNRETMDDKEIDARRITFWGCFLFDKCWSNYLGRLPQLPVSNITAPKYDVFPDEDSDIWSPYTDNGIGQLHSQASRTRAVALQISKLCEISSDLLIFFYHPQTLEKSVGRSQELKKLGELQTRLEAWRKELPKEMEPKEGQLPNVLLMHMFFHLLYIHLFRPFLKYNPSTSPLPSYVSPRKLCTHAAGSVSKLMRLYKRTYGLRQICNIAVYIVHSACTIHLLNLPEKTAKRDIIHGVKHLEDIAEDWLCARRTLSILSVLARKWKIDLPEEAAIVLARTDHKFGFFSTADVPSPKHELVVSTPPSNTTSPRIQQPPPQQLSHSPPQTLLQQSIYSYRPDPRSNIATSLMPVPNSNNQHHCYISQTPDGVISGIGSMTMPAEPLTPAVPYPLHHTYKNSASSISRHIVTTNNELARSNSAATSEASGSMTRQVSPSTLFGGVEALVVSQDWWLRDQANLATGFDNWMSVGSGSDITGTNTGNLSASAEIDQMTSTGYYMPPTNNNIKSNNGYGNEDWGYN</sequence>
<feature type="domain" description="Zn(2)-C6 fungal-type" evidence="9">
    <location>
        <begin position="61"/>
        <end position="92"/>
    </location>
</feature>
<evidence type="ECO:0000256" key="1">
    <source>
        <dbReference type="ARBA" id="ARBA00004123"/>
    </source>
</evidence>
<dbReference type="PROSITE" id="PS50048">
    <property type="entry name" value="ZN2_CY6_FUNGAL_2"/>
    <property type="match status" value="1"/>
</dbReference>
<dbReference type="PROSITE" id="PS00463">
    <property type="entry name" value="ZN2_CY6_FUNGAL_1"/>
    <property type="match status" value="1"/>
</dbReference>
<protein>
    <submittedName>
        <fullName evidence="10">Fungal specific transcription factor domain-containing protein</fullName>
    </submittedName>
</protein>
<evidence type="ECO:0000256" key="6">
    <source>
        <dbReference type="ARBA" id="ARBA00023163"/>
    </source>
</evidence>
<dbReference type="PANTHER" id="PTHR31313:SF81">
    <property type="entry name" value="TY1 ENHANCER ACTIVATOR"/>
    <property type="match status" value="1"/>
</dbReference>
<dbReference type="GO" id="GO:0006351">
    <property type="term" value="P:DNA-templated transcription"/>
    <property type="evidence" value="ECO:0007669"/>
    <property type="project" value="InterPro"/>
</dbReference>
<keyword evidence="7" id="KW-0539">Nucleus</keyword>
<evidence type="ECO:0000256" key="2">
    <source>
        <dbReference type="ARBA" id="ARBA00022723"/>
    </source>
</evidence>
<feature type="compositionally biased region" description="Polar residues" evidence="8">
    <location>
        <begin position="691"/>
        <end position="701"/>
    </location>
</feature>
<proteinExistence type="predicted"/>
<keyword evidence="5" id="KW-0238">DNA-binding</keyword>
<accession>K1Y9B2</accession>
<dbReference type="EMBL" id="JH921428">
    <property type="protein sequence ID" value="EKD21744.1"/>
    <property type="molecule type" value="Genomic_DNA"/>
</dbReference>
<dbReference type="CDD" id="cd12148">
    <property type="entry name" value="fungal_TF_MHR"/>
    <property type="match status" value="1"/>
</dbReference>
<evidence type="ECO:0000313" key="11">
    <source>
        <dbReference type="Proteomes" id="UP000006753"/>
    </source>
</evidence>
<dbReference type="GO" id="GO:0005634">
    <property type="term" value="C:nucleus"/>
    <property type="evidence" value="ECO:0007669"/>
    <property type="project" value="UniProtKB-SubCell"/>
</dbReference>
<dbReference type="SUPFAM" id="SSF57701">
    <property type="entry name" value="Zn2/Cys6 DNA-binding domain"/>
    <property type="match status" value="1"/>
</dbReference>
<feature type="region of interest" description="Disordered" evidence="8">
    <location>
        <begin position="685"/>
        <end position="713"/>
    </location>
</feature>
<dbReference type="HOGENOM" id="CLU_007003_6_0_1"/>
<dbReference type="KEGG" id="mbe:MBM_00857"/>
<dbReference type="PANTHER" id="PTHR31313">
    <property type="entry name" value="TY1 ENHANCER ACTIVATOR"/>
    <property type="match status" value="1"/>
</dbReference>
<evidence type="ECO:0000256" key="3">
    <source>
        <dbReference type="ARBA" id="ARBA00022833"/>
    </source>
</evidence>
<gene>
    <name evidence="10" type="ORF">MBM_00857</name>
</gene>
<dbReference type="STRING" id="1072389.K1Y9B2"/>
<dbReference type="eggNOG" id="ENOG502QW0K">
    <property type="taxonomic scope" value="Eukaryota"/>
</dbReference>
<dbReference type="CDD" id="cd00067">
    <property type="entry name" value="GAL4"/>
    <property type="match status" value="1"/>
</dbReference>
<feature type="region of interest" description="Disordered" evidence="8">
    <location>
        <begin position="888"/>
        <end position="908"/>
    </location>
</feature>
<dbReference type="InterPro" id="IPR036864">
    <property type="entry name" value="Zn2-C6_fun-type_DNA-bd_sf"/>
</dbReference>
<dbReference type="GO" id="GO:0003677">
    <property type="term" value="F:DNA binding"/>
    <property type="evidence" value="ECO:0007669"/>
    <property type="project" value="UniProtKB-KW"/>
</dbReference>
<dbReference type="OrthoDB" id="2162761at2759"/>
<dbReference type="GO" id="GO:0000981">
    <property type="term" value="F:DNA-binding transcription factor activity, RNA polymerase II-specific"/>
    <property type="evidence" value="ECO:0007669"/>
    <property type="project" value="InterPro"/>
</dbReference>
<dbReference type="SMART" id="SM00906">
    <property type="entry name" value="Fungal_trans"/>
    <property type="match status" value="1"/>
</dbReference>